<dbReference type="AlphaFoldDB" id="A0A0E9M403"/>
<accession>A0A0E9M403</accession>
<dbReference type="Proteomes" id="UP000032900">
    <property type="component" value="Unassembled WGS sequence"/>
</dbReference>
<keyword evidence="1" id="KW-1133">Transmembrane helix</keyword>
<evidence type="ECO:0000313" key="2">
    <source>
        <dbReference type="EMBL" id="GAO31900.1"/>
    </source>
</evidence>
<evidence type="ECO:0000256" key="1">
    <source>
        <dbReference type="SAM" id="Phobius"/>
    </source>
</evidence>
<keyword evidence="1" id="KW-0472">Membrane</keyword>
<feature type="transmembrane region" description="Helical" evidence="1">
    <location>
        <begin position="38"/>
        <end position="58"/>
    </location>
</feature>
<keyword evidence="3" id="KW-1185">Reference proteome</keyword>
<dbReference type="RefSeq" id="WP_062128306.1">
    <property type="nucleotide sequence ID" value="NZ_BAZW01000068.1"/>
</dbReference>
<organism evidence="2 3">
    <name type="scientific">Geofilum rubicundum JCM 15548</name>
    <dbReference type="NCBI Taxonomy" id="1236989"/>
    <lineage>
        <taxon>Bacteria</taxon>
        <taxon>Pseudomonadati</taxon>
        <taxon>Bacteroidota</taxon>
        <taxon>Bacteroidia</taxon>
        <taxon>Marinilabiliales</taxon>
        <taxon>Marinilabiliaceae</taxon>
        <taxon>Geofilum</taxon>
    </lineage>
</organism>
<reference evidence="2 3" key="1">
    <citation type="journal article" date="2015" name="Microbes Environ.">
        <title>Distribution and evolution of nitrogen fixation genes in the phylum bacteroidetes.</title>
        <authorList>
            <person name="Inoue J."/>
            <person name="Oshima K."/>
            <person name="Suda W."/>
            <person name="Sakamoto M."/>
            <person name="Iino T."/>
            <person name="Noda S."/>
            <person name="Hongoh Y."/>
            <person name="Hattori M."/>
            <person name="Ohkuma M."/>
        </authorList>
    </citation>
    <scope>NUCLEOTIDE SEQUENCE [LARGE SCALE GENOMIC DNA]</scope>
    <source>
        <strain evidence="2">JCM 15548</strain>
    </source>
</reference>
<dbReference type="EMBL" id="BAZW01000068">
    <property type="protein sequence ID" value="GAO31900.1"/>
    <property type="molecule type" value="Genomic_DNA"/>
</dbReference>
<dbReference type="STRING" id="1236989.JCM15548_14312"/>
<evidence type="ECO:0000313" key="3">
    <source>
        <dbReference type="Proteomes" id="UP000032900"/>
    </source>
</evidence>
<proteinExistence type="predicted"/>
<comment type="caution">
    <text evidence="2">The sequence shown here is derived from an EMBL/GenBank/DDBJ whole genome shotgun (WGS) entry which is preliminary data.</text>
</comment>
<gene>
    <name evidence="2" type="ORF">JCM15548_14312</name>
</gene>
<protein>
    <submittedName>
        <fullName evidence="2">Uncharacterized protein</fullName>
    </submittedName>
</protein>
<dbReference type="OrthoDB" id="1448319at2"/>
<sequence>MDLKEEFEARINRLERFIEDKGLGHRQLEKAKKVQRSLNAIAFLGGLITIAGVVIWSVSNKD</sequence>
<name>A0A0E9M403_9BACT</name>
<keyword evidence="1" id="KW-0812">Transmembrane</keyword>